<gene>
    <name evidence="7" type="ORF">IEN85_21810</name>
</gene>
<dbReference type="PROSITE" id="PS51686">
    <property type="entry name" value="SAM_MT_RSMB_NOP"/>
    <property type="match status" value="1"/>
</dbReference>
<dbReference type="InterPro" id="IPR001678">
    <property type="entry name" value="MeTrfase_RsmB-F_NOP2_dom"/>
</dbReference>
<dbReference type="EMBL" id="JACYFG010000051">
    <property type="protein sequence ID" value="MBD5782150.1"/>
    <property type="molecule type" value="Genomic_DNA"/>
</dbReference>
<dbReference type="InterPro" id="IPR023267">
    <property type="entry name" value="RCMT"/>
</dbReference>
<keyword evidence="8" id="KW-1185">Reference proteome</keyword>
<keyword evidence="2 5" id="KW-0808">Transferase</keyword>
<evidence type="ECO:0000313" key="8">
    <source>
        <dbReference type="Proteomes" id="UP000622317"/>
    </source>
</evidence>
<dbReference type="Pfam" id="PF01189">
    <property type="entry name" value="Methyltr_RsmB-F"/>
    <property type="match status" value="1"/>
</dbReference>
<comment type="similarity">
    <text evidence="5">Belongs to the class I-like SAM-binding methyltransferase superfamily. RsmB/NOP family.</text>
</comment>
<dbReference type="Gene3D" id="1.10.940.10">
    <property type="entry name" value="NusB-like"/>
    <property type="match status" value="1"/>
</dbReference>
<accession>A0A927FED3</accession>
<name>A0A927FED3_9BACT</name>
<evidence type="ECO:0000259" key="6">
    <source>
        <dbReference type="PROSITE" id="PS51686"/>
    </source>
</evidence>
<proteinExistence type="inferred from homology"/>
<evidence type="ECO:0000256" key="5">
    <source>
        <dbReference type="PROSITE-ProRule" id="PRU01023"/>
    </source>
</evidence>
<evidence type="ECO:0000256" key="1">
    <source>
        <dbReference type="ARBA" id="ARBA00022603"/>
    </source>
</evidence>
<keyword evidence="4 5" id="KW-0694">RNA-binding</keyword>
<evidence type="ECO:0000256" key="4">
    <source>
        <dbReference type="ARBA" id="ARBA00022884"/>
    </source>
</evidence>
<reference evidence="7" key="1">
    <citation type="submission" date="2020-09" db="EMBL/GenBank/DDBJ databases">
        <title>Pelagicoccus enzymogenes sp. nov. with an EPS production, isolated from marine sediment.</title>
        <authorList>
            <person name="Feng X."/>
        </authorList>
    </citation>
    <scope>NUCLEOTIDE SEQUENCE</scope>
    <source>
        <strain evidence="7">NFK12</strain>
    </source>
</reference>
<feature type="binding site" evidence="5">
    <location>
        <position position="269"/>
    </location>
    <ligand>
        <name>S-adenosyl-L-methionine</name>
        <dbReference type="ChEBI" id="CHEBI:59789"/>
    </ligand>
</feature>
<dbReference type="InterPro" id="IPR049560">
    <property type="entry name" value="MeTrfase_RsmB-F_NOP2_cat"/>
</dbReference>
<dbReference type="SUPFAM" id="SSF48013">
    <property type="entry name" value="NusB-like"/>
    <property type="match status" value="1"/>
</dbReference>
<dbReference type="AlphaFoldDB" id="A0A927FED3"/>
<dbReference type="PANTHER" id="PTHR22807">
    <property type="entry name" value="NOP2 YEAST -RELATED NOL1/NOP2/FMU SUN DOMAIN-CONTAINING"/>
    <property type="match status" value="1"/>
</dbReference>
<protein>
    <recommendedName>
        <fullName evidence="6">SAM-dependent MTase RsmB/NOP-type domain-containing protein</fullName>
    </recommendedName>
</protein>
<dbReference type="GO" id="GO:0008173">
    <property type="term" value="F:RNA methyltransferase activity"/>
    <property type="evidence" value="ECO:0007669"/>
    <property type="project" value="InterPro"/>
</dbReference>
<feature type="binding site" evidence="5">
    <location>
        <begin position="244"/>
        <end position="250"/>
    </location>
    <ligand>
        <name>S-adenosyl-L-methionine</name>
        <dbReference type="ChEBI" id="CHEBI:59789"/>
    </ligand>
</feature>
<dbReference type="Pfam" id="PF01029">
    <property type="entry name" value="NusB"/>
    <property type="match status" value="1"/>
</dbReference>
<feature type="active site" description="Nucleophile" evidence="5">
    <location>
        <position position="367"/>
    </location>
</feature>
<dbReference type="InterPro" id="IPR035926">
    <property type="entry name" value="NusB-like_sf"/>
</dbReference>
<evidence type="ECO:0000256" key="2">
    <source>
        <dbReference type="ARBA" id="ARBA00022679"/>
    </source>
</evidence>
<evidence type="ECO:0000256" key="3">
    <source>
        <dbReference type="ARBA" id="ARBA00022691"/>
    </source>
</evidence>
<dbReference type="GO" id="GO:0003723">
    <property type="term" value="F:RNA binding"/>
    <property type="evidence" value="ECO:0007669"/>
    <property type="project" value="UniProtKB-UniRule"/>
</dbReference>
<evidence type="ECO:0000313" key="7">
    <source>
        <dbReference type="EMBL" id="MBD5782150.1"/>
    </source>
</evidence>
<feature type="domain" description="SAM-dependent MTase RsmB/NOP-type" evidence="6">
    <location>
        <begin position="137"/>
        <end position="417"/>
    </location>
</feature>
<dbReference type="CDD" id="cd02440">
    <property type="entry name" value="AdoMet_MTases"/>
    <property type="match status" value="1"/>
</dbReference>
<keyword evidence="3 5" id="KW-0949">S-adenosyl-L-methionine</keyword>
<dbReference type="Proteomes" id="UP000622317">
    <property type="component" value="Unassembled WGS sequence"/>
</dbReference>
<dbReference type="InterPro" id="IPR029063">
    <property type="entry name" value="SAM-dependent_MTases_sf"/>
</dbReference>
<dbReference type="Gene3D" id="3.40.50.150">
    <property type="entry name" value="Vaccinia Virus protein VP39"/>
    <property type="match status" value="1"/>
</dbReference>
<dbReference type="GO" id="GO:0001510">
    <property type="term" value="P:RNA methylation"/>
    <property type="evidence" value="ECO:0007669"/>
    <property type="project" value="InterPro"/>
</dbReference>
<dbReference type="Gene3D" id="3.30.70.1170">
    <property type="entry name" value="Sun protein, domain 3"/>
    <property type="match status" value="1"/>
</dbReference>
<dbReference type="RefSeq" id="WP_191619215.1">
    <property type="nucleotide sequence ID" value="NZ_JACYFG010000051.1"/>
</dbReference>
<feature type="binding site" evidence="5">
    <location>
        <position position="314"/>
    </location>
    <ligand>
        <name>S-adenosyl-L-methionine</name>
        <dbReference type="ChEBI" id="CHEBI:59789"/>
    </ligand>
</feature>
<dbReference type="GO" id="GO:0006355">
    <property type="term" value="P:regulation of DNA-templated transcription"/>
    <property type="evidence" value="ECO:0007669"/>
    <property type="project" value="InterPro"/>
</dbReference>
<dbReference type="PANTHER" id="PTHR22807:SF61">
    <property type="entry name" value="NOL1_NOP2_SUN FAMILY PROTEIN _ ANTITERMINATION NUSB DOMAIN-CONTAINING PROTEIN"/>
    <property type="match status" value="1"/>
</dbReference>
<comment type="caution">
    <text evidence="7">The sequence shown here is derived from an EMBL/GenBank/DDBJ whole genome shotgun (WGS) entry which is preliminary data.</text>
</comment>
<dbReference type="SUPFAM" id="SSF53335">
    <property type="entry name" value="S-adenosyl-L-methionine-dependent methyltransferases"/>
    <property type="match status" value="1"/>
</dbReference>
<organism evidence="7 8">
    <name type="scientific">Pelagicoccus enzymogenes</name>
    <dbReference type="NCBI Taxonomy" id="2773457"/>
    <lineage>
        <taxon>Bacteria</taxon>
        <taxon>Pseudomonadati</taxon>
        <taxon>Verrucomicrobiota</taxon>
        <taxon>Opitutia</taxon>
        <taxon>Puniceicoccales</taxon>
        <taxon>Pelagicoccaceae</taxon>
        <taxon>Pelagicoccus</taxon>
    </lineage>
</organism>
<keyword evidence="1 5" id="KW-0489">Methyltransferase</keyword>
<feature type="binding site" evidence="5">
    <location>
        <position position="296"/>
    </location>
    <ligand>
        <name>S-adenosyl-L-methionine</name>
        <dbReference type="ChEBI" id="CHEBI:59789"/>
    </ligand>
</feature>
<dbReference type="InterPro" id="IPR006027">
    <property type="entry name" value="NusB_RsmB_TIM44"/>
</dbReference>
<dbReference type="PRINTS" id="PR02008">
    <property type="entry name" value="RCMTFAMILY"/>
</dbReference>
<sequence>MSDDSWSVAVQLVANFTRQPARMSHLLEQMPADWDPGKRRACQSLLFGTIRHIRLLEKALDEFLRRRPKPLLRASLLVASRELMEAPERSAKIVHHAVERIGKRCGKVEKGLGNAVLRKVSGRLPELLESNLADAKDLAWRYSHPKWLVKRWLEQFGWEETLAFLEWNQSEAGVFARWQGEPEDLAVLEPWREGTPFFKLQSGSWQKIASYIEKGRLYVQNPAAGLAPQLLLDSLSGGRVLDLCAAPGGKGLYMESVAGEGIREIVSVDLEGPRFERMRGNFERYGAKRLRALAADVLSLSPESLGSFEGVLLDAPCSNSGVLQHKVDARWRQSPEGLRELLDLQARLLEAASRFVKEGGTLVYSTCSVDREENEGIVSGFLDTEKGKPFALVESKLSLPWRDGRDGAGVFLLRRVG</sequence>